<dbReference type="EMBL" id="JACXAI010000029">
    <property type="protein sequence ID" value="MBD1382304.1"/>
    <property type="molecule type" value="Genomic_DNA"/>
</dbReference>
<feature type="binding site" evidence="2">
    <location>
        <position position="99"/>
    </location>
    <ligand>
        <name>substrate</name>
    </ligand>
</feature>
<dbReference type="InterPro" id="IPR022742">
    <property type="entry name" value="Hydrolase_4"/>
</dbReference>
<sequence length="256" mass="28462">MSLQTNNVISGAEAFFYKGNHIGILICHGFNGTPQSVRFLGEQFANEGYTVLAPRLKGHGSSVEEFEGSCYEDWKEDLKQAYDKLAQHCSQIFVIGQSMGGTLSLDLASKLNNILGVITINAALEVPAYQAYQEKTSPRFIAEGEPDIKAKNVKEITHNQIPLASIKKLLALMGETKQRLGYITAPVLLFKSPEDHVVPAHCSDKIYNHVLSTHKEMVELNNSYHVASMDNDKQLIVQYTVQFIHKVLQSNQLAVK</sequence>
<feature type="active site" description="Charge relay system" evidence="1">
    <location>
        <position position="225"/>
    </location>
</feature>
<evidence type="ECO:0000313" key="4">
    <source>
        <dbReference type="EMBL" id="MBD1382304.1"/>
    </source>
</evidence>
<dbReference type="PIRSF" id="PIRSF017388">
    <property type="entry name" value="Esterase_lipase"/>
    <property type="match status" value="1"/>
</dbReference>
<comment type="caution">
    <text evidence="4">The sequence shown here is derived from an EMBL/GenBank/DDBJ whole genome shotgun (WGS) entry which is preliminary data.</text>
</comment>
<gene>
    <name evidence="4" type="ORF">IC621_18960</name>
</gene>
<keyword evidence="4" id="KW-0378">Hydrolase</keyword>
<evidence type="ECO:0000259" key="3">
    <source>
        <dbReference type="Pfam" id="PF12146"/>
    </source>
</evidence>
<dbReference type="Proteomes" id="UP000626844">
    <property type="component" value="Unassembled WGS sequence"/>
</dbReference>
<dbReference type="AlphaFoldDB" id="A0A926NF27"/>
<evidence type="ECO:0000256" key="1">
    <source>
        <dbReference type="PIRSR" id="PIRSR017388-1"/>
    </source>
</evidence>
<accession>A0A926NF27</accession>
<feature type="active site" description="Nucleophile" evidence="1">
    <location>
        <position position="98"/>
    </location>
</feature>
<keyword evidence="5" id="KW-1185">Reference proteome</keyword>
<dbReference type="SUPFAM" id="SSF53474">
    <property type="entry name" value="alpha/beta-Hydrolases"/>
    <property type="match status" value="1"/>
</dbReference>
<name>A0A926NF27_9BACI</name>
<proteinExistence type="predicted"/>
<dbReference type="GO" id="GO:0052689">
    <property type="term" value="F:carboxylic ester hydrolase activity"/>
    <property type="evidence" value="ECO:0007669"/>
    <property type="project" value="InterPro"/>
</dbReference>
<evidence type="ECO:0000256" key="2">
    <source>
        <dbReference type="PIRSR" id="PIRSR017388-2"/>
    </source>
</evidence>
<organism evidence="4 5">
    <name type="scientific">Metabacillus arenae</name>
    <dbReference type="NCBI Taxonomy" id="2771434"/>
    <lineage>
        <taxon>Bacteria</taxon>
        <taxon>Bacillati</taxon>
        <taxon>Bacillota</taxon>
        <taxon>Bacilli</taxon>
        <taxon>Bacillales</taxon>
        <taxon>Bacillaceae</taxon>
        <taxon>Metabacillus</taxon>
    </lineage>
</organism>
<feature type="domain" description="Serine aminopeptidase S33" evidence="3">
    <location>
        <begin position="24"/>
        <end position="230"/>
    </location>
</feature>
<dbReference type="InterPro" id="IPR051044">
    <property type="entry name" value="MAG_DAG_Lipase"/>
</dbReference>
<reference evidence="4" key="1">
    <citation type="submission" date="2020-09" db="EMBL/GenBank/DDBJ databases">
        <title>A novel bacterium of genus Bacillus, isolated from South China Sea.</title>
        <authorList>
            <person name="Huang H."/>
            <person name="Mo K."/>
            <person name="Hu Y."/>
        </authorList>
    </citation>
    <scope>NUCLEOTIDE SEQUENCE</scope>
    <source>
        <strain evidence="4">IB182487</strain>
    </source>
</reference>
<protein>
    <submittedName>
        <fullName evidence="4">Alpha/beta fold hydrolase</fullName>
    </submittedName>
</protein>
<feature type="active site" description="Charge relay system" evidence="1">
    <location>
        <position position="195"/>
    </location>
</feature>
<dbReference type="Gene3D" id="3.40.50.1820">
    <property type="entry name" value="alpha/beta hydrolase"/>
    <property type="match status" value="1"/>
</dbReference>
<evidence type="ECO:0000313" key="5">
    <source>
        <dbReference type="Proteomes" id="UP000626844"/>
    </source>
</evidence>
<dbReference type="InterPro" id="IPR012354">
    <property type="entry name" value="Esterase_lipase"/>
</dbReference>
<dbReference type="PANTHER" id="PTHR11614">
    <property type="entry name" value="PHOSPHOLIPASE-RELATED"/>
    <property type="match status" value="1"/>
</dbReference>
<dbReference type="Pfam" id="PF12146">
    <property type="entry name" value="Hydrolase_4"/>
    <property type="match status" value="1"/>
</dbReference>
<dbReference type="RefSeq" id="WP_191160367.1">
    <property type="nucleotide sequence ID" value="NZ_JACXAI010000029.1"/>
</dbReference>
<dbReference type="InterPro" id="IPR029058">
    <property type="entry name" value="AB_hydrolase_fold"/>
</dbReference>
<feature type="binding site" evidence="2">
    <location>
        <position position="30"/>
    </location>
    <ligand>
        <name>substrate</name>
    </ligand>
</feature>